<gene>
    <name evidence="2" type="ORF">KP78_01890</name>
</gene>
<organism evidence="2 3">
    <name type="scientific">Jeotgalibacillus soli</name>
    <dbReference type="NCBI Taxonomy" id="889306"/>
    <lineage>
        <taxon>Bacteria</taxon>
        <taxon>Bacillati</taxon>
        <taxon>Bacillota</taxon>
        <taxon>Bacilli</taxon>
        <taxon>Bacillales</taxon>
        <taxon>Caryophanaceae</taxon>
        <taxon>Jeotgalibacillus</taxon>
    </lineage>
</organism>
<protein>
    <submittedName>
        <fullName evidence="2">Uncharacterized protein</fullName>
    </submittedName>
</protein>
<accession>A0A0C2SCW9</accession>
<name>A0A0C2SCW9_9BACL</name>
<dbReference type="EMBL" id="JXRP01000006">
    <property type="protein sequence ID" value="KIL51819.1"/>
    <property type="molecule type" value="Genomic_DNA"/>
</dbReference>
<dbReference type="RefSeq" id="WP_041085560.1">
    <property type="nucleotide sequence ID" value="NZ_JXRP01000006.1"/>
</dbReference>
<dbReference type="AlphaFoldDB" id="A0A0C2SCW9"/>
<evidence type="ECO:0000313" key="3">
    <source>
        <dbReference type="Proteomes" id="UP000031938"/>
    </source>
</evidence>
<keyword evidence="3" id="KW-1185">Reference proteome</keyword>
<evidence type="ECO:0000313" key="2">
    <source>
        <dbReference type="EMBL" id="KIL51819.1"/>
    </source>
</evidence>
<proteinExistence type="predicted"/>
<dbReference type="STRING" id="889306.KP78_01890"/>
<dbReference type="PATRIC" id="fig|889306.3.peg.191"/>
<dbReference type="Proteomes" id="UP000031938">
    <property type="component" value="Unassembled WGS sequence"/>
</dbReference>
<comment type="caution">
    <text evidence="2">The sequence shown here is derived from an EMBL/GenBank/DDBJ whole genome shotgun (WGS) entry which is preliminary data.</text>
</comment>
<keyword evidence="1" id="KW-0732">Signal</keyword>
<evidence type="ECO:0000256" key="1">
    <source>
        <dbReference type="SAM" id="SignalP"/>
    </source>
</evidence>
<dbReference type="OrthoDB" id="5507254at2"/>
<feature type="signal peptide" evidence="1">
    <location>
        <begin position="1"/>
        <end position="24"/>
    </location>
</feature>
<reference evidence="2 3" key="1">
    <citation type="submission" date="2015-01" db="EMBL/GenBank/DDBJ databases">
        <title>Genome sequencing of Jeotgalibacillus soli.</title>
        <authorList>
            <person name="Goh K.M."/>
            <person name="Chan K.-G."/>
            <person name="Yaakop A.S."/>
            <person name="Ee R."/>
            <person name="Gan H.M."/>
            <person name="Chan C.S."/>
        </authorList>
    </citation>
    <scope>NUCLEOTIDE SEQUENCE [LARGE SCALE GENOMIC DNA]</scope>
    <source>
        <strain evidence="2 3">P9</strain>
    </source>
</reference>
<feature type="chain" id="PRO_5039705153" evidence="1">
    <location>
        <begin position="25"/>
        <end position="127"/>
    </location>
</feature>
<sequence>MKKNLIYGLFTFMLFFIAAFHPQAALSRSYSVDEINIRAWIQPNGDVLVNEIFNYTLNGSCRSAFRVIHVHGHEGVDQFEAYELLKSNAELGFVNPAELQRLTLSQIHCRSGKRTHHGECCSSLVPL</sequence>